<dbReference type="InterPro" id="IPR052611">
    <property type="entry name" value="Plant_RLK_LysM"/>
</dbReference>
<evidence type="ECO:0000256" key="9">
    <source>
        <dbReference type="ARBA" id="ARBA00023157"/>
    </source>
</evidence>
<dbReference type="Pfam" id="PF00069">
    <property type="entry name" value="Pkinase"/>
    <property type="match status" value="1"/>
</dbReference>
<keyword evidence="3 11" id="KW-0812">Transmembrane</keyword>
<keyword evidence="5" id="KW-0547">Nucleotide-binding</keyword>
<feature type="signal peptide" evidence="12">
    <location>
        <begin position="1"/>
        <end position="21"/>
    </location>
</feature>
<keyword evidence="7 11" id="KW-1133">Transmembrane helix</keyword>
<feature type="transmembrane region" description="Helical" evidence="11">
    <location>
        <begin position="270"/>
        <end position="292"/>
    </location>
</feature>
<evidence type="ECO:0000256" key="8">
    <source>
        <dbReference type="ARBA" id="ARBA00023136"/>
    </source>
</evidence>
<dbReference type="CDD" id="cd00118">
    <property type="entry name" value="LysM"/>
    <property type="match status" value="1"/>
</dbReference>
<dbReference type="KEGG" id="pavi:110769605"/>
<dbReference type="PROSITE" id="PS50011">
    <property type="entry name" value="PROTEIN_KINASE_DOM"/>
    <property type="match status" value="1"/>
</dbReference>
<dbReference type="SUPFAM" id="SSF56112">
    <property type="entry name" value="Protein kinase-like (PK-like)"/>
    <property type="match status" value="1"/>
</dbReference>
<dbReference type="Proteomes" id="UP000515124">
    <property type="component" value="Unplaced"/>
</dbReference>
<sequence length="678" mass="73664">MNWMVLVVVVVVVFILIKVQGQQSYVNNKQLDCNNHYNTTDGYVCNGVASSCPSYLTFRSIPPYYNSPTSIAYLLGSEPTLIAAANNISDVQPIPADTLILVPVNCSCSSYSYYEHNSSYVLKSSADTYFGVANNTYQGLTTCQALMAQNPFRDTNLTVGLTLQVPLRCACPTANQTTAGVKFLLSYLVTWGDDLTTIAQRFGLDLPTLLQANRLSSNDIIYPFTQLLLPLTSKPTPAQLQQRSSPPPPPPPSAAPPPNSNNNSKINKPIFVGVGVGAACLLLLVITVFLLLRRRRRQHYQSAAATESPNSKLQVSSGPGLEPGKIADYLPTSPQPSSDTISSRGLGYAVESLTLYELEQLQRATQFFSEANRIQGSVFRGSFEGDDAAIKVVIGDVSQSGDEINLLKRINHSNIIRLSGFCVDQGHTYLVYEYAPSGSLSHCLHSPTTLSWKQRVQIAHDVADALNYLHNFTHPPCIHNNLKTSNILLDASLRAKLSNFGLARPLLVSHSHKHNQDQLQLTRHVVGTHGYMPPEYIQNGVITPKLDVFAFGVVLLELLSGREAAAAAAPAPASNNGGSGDDQELLLSASISGVLEGDHVRDKLEGFMDPSLKREYPLDLAFSMAQLAKSCVATQINSRPTMAEAFITLSKILSSTLDWDPSDADELQHSTTSLSLGR</sequence>
<evidence type="ECO:0000313" key="15">
    <source>
        <dbReference type="Proteomes" id="UP000515124"/>
    </source>
</evidence>
<feature type="domain" description="Protein kinase" evidence="13">
    <location>
        <begin position="335"/>
        <end position="653"/>
    </location>
</feature>
<proteinExistence type="predicted"/>
<dbReference type="InterPro" id="IPR011009">
    <property type="entry name" value="Kinase-like_dom_sf"/>
</dbReference>
<dbReference type="InterPro" id="IPR036779">
    <property type="entry name" value="LysM_dom_sf"/>
</dbReference>
<keyword evidence="9" id="KW-1015">Disulfide bond</keyword>
<dbReference type="SUPFAM" id="SSF54106">
    <property type="entry name" value="LysM domain"/>
    <property type="match status" value="1"/>
</dbReference>
<dbReference type="GO" id="GO:0004672">
    <property type="term" value="F:protein kinase activity"/>
    <property type="evidence" value="ECO:0007669"/>
    <property type="project" value="InterPro"/>
</dbReference>
<evidence type="ECO:0000259" key="14">
    <source>
        <dbReference type="PROSITE" id="PS51782"/>
    </source>
</evidence>
<name>A0A6P5TQB5_PRUAV</name>
<dbReference type="Gene3D" id="3.30.200.20">
    <property type="entry name" value="Phosphorylase Kinase, domain 1"/>
    <property type="match status" value="1"/>
</dbReference>
<evidence type="ECO:0000256" key="2">
    <source>
        <dbReference type="ARBA" id="ARBA00022475"/>
    </source>
</evidence>
<organism evidence="15 16">
    <name type="scientific">Prunus avium</name>
    <name type="common">Cherry</name>
    <name type="synonym">Cerasus avium</name>
    <dbReference type="NCBI Taxonomy" id="42229"/>
    <lineage>
        <taxon>Eukaryota</taxon>
        <taxon>Viridiplantae</taxon>
        <taxon>Streptophyta</taxon>
        <taxon>Embryophyta</taxon>
        <taxon>Tracheophyta</taxon>
        <taxon>Spermatophyta</taxon>
        <taxon>Magnoliopsida</taxon>
        <taxon>eudicotyledons</taxon>
        <taxon>Gunneridae</taxon>
        <taxon>Pentapetalae</taxon>
        <taxon>rosids</taxon>
        <taxon>fabids</taxon>
        <taxon>Rosales</taxon>
        <taxon>Rosaceae</taxon>
        <taxon>Amygdaloideae</taxon>
        <taxon>Amygdaleae</taxon>
        <taxon>Prunus</taxon>
    </lineage>
</organism>
<feature type="domain" description="LysM" evidence="14">
    <location>
        <begin position="185"/>
        <end position="229"/>
    </location>
</feature>
<feature type="region of interest" description="Disordered" evidence="10">
    <location>
        <begin position="324"/>
        <end position="343"/>
    </location>
</feature>
<keyword evidence="4 12" id="KW-0732">Signal</keyword>
<dbReference type="Pfam" id="PF23473">
    <property type="entry name" value="LysM3_LYK4_5"/>
    <property type="match status" value="1"/>
</dbReference>
<dbReference type="InterPro" id="IPR018392">
    <property type="entry name" value="LysM"/>
</dbReference>
<evidence type="ECO:0000256" key="11">
    <source>
        <dbReference type="SAM" id="Phobius"/>
    </source>
</evidence>
<dbReference type="AlphaFoldDB" id="A0A6P5TQB5"/>
<dbReference type="InterPro" id="IPR056562">
    <property type="entry name" value="LysM2_CERK1_LYK3_4_5"/>
</dbReference>
<dbReference type="GO" id="GO:0005886">
    <property type="term" value="C:plasma membrane"/>
    <property type="evidence" value="ECO:0007669"/>
    <property type="project" value="UniProtKB-SubCell"/>
</dbReference>
<dbReference type="FunFam" id="1.10.510.10:FF:000468">
    <property type="entry name" value="PTI1-like tyrosine-protein kinase 3"/>
    <property type="match status" value="1"/>
</dbReference>
<accession>A0A6P5TQB5</accession>
<dbReference type="Pfam" id="PF23472">
    <property type="entry name" value="LysM2_CERK1_LYK3_4_5"/>
    <property type="match status" value="1"/>
</dbReference>
<keyword evidence="2" id="KW-1003">Cell membrane</keyword>
<dbReference type="InterPro" id="IPR056561">
    <property type="entry name" value="NFP_LYK_LysM1"/>
</dbReference>
<dbReference type="Pfam" id="PF23446">
    <property type="entry name" value="LysM1_NFP_LYK"/>
    <property type="match status" value="1"/>
</dbReference>
<evidence type="ECO:0000256" key="6">
    <source>
        <dbReference type="ARBA" id="ARBA00022840"/>
    </source>
</evidence>
<evidence type="ECO:0000259" key="13">
    <source>
        <dbReference type="PROSITE" id="PS50011"/>
    </source>
</evidence>
<dbReference type="PROSITE" id="PS51782">
    <property type="entry name" value="LYSM"/>
    <property type="match status" value="1"/>
</dbReference>
<reference evidence="16" key="1">
    <citation type="submission" date="2025-08" db="UniProtKB">
        <authorList>
            <consortium name="RefSeq"/>
        </authorList>
    </citation>
    <scope>IDENTIFICATION</scope>
</reference>
<keyword evidence="6" id="KW-0067">ATP-binding</keyword>
<dbReference type="InterPro" id="IPR056563">
    <property type="entry name" value="LysM3_LYK4_5"/>
</dbReference>
<evidence type="ECO:0000256" key="12">
    <source>
        <dbReference type="SAM" id="SignalP"/>
    </source>
</evidence>
<evidence type="ECO:0000313" key="16">
    <source>
        <dbReference type="RefSeq" id="XP_021829315.1"/>
    </source>
</evidence>
<dbReference type="InterPro" id="IPR000719">
    <property type="entry name" value="Prot_kinase_dom"/>
</dbReference>
<feature type="compositionally biased region" description="Pro residues" evidence="10">
    <location>
        <begin position="245"/>
        <end position="259"/>
    </location>
</feature>
<comment type="subcellular location">
    <subcellularLocation>
        <location evidence="1">Cell membrane</location>
        <topology evidence="1">Single-pass membrane protein</topology>
    </subcellularLocation>
</comment>
<dbReference type="RefSeq" id="XP_021829315.1">
    <property type="nucleotide sequence ID" value="XM_021973623.1"/>
</dbReference>
<dbReference type="GeneID" id="110769605"/>
<protein>
    <submittedName>
        <fullName evidence="16">Protein LYK5</fullName>
    </submittedName>
</protein>
<dbReference type="PANTHER" id="PTHR45927:SF6">
    <property type="entry name" value="PROTEIN LYK5"/>
    <property type="match status" value="1"/>
</dbReference>
<keyword evidence="8 11" id="KW-0472">Membrane</keyword>
<evidence type="ECO:0000256" key="5">
    <source>
        <dbReference type="ARBA" id="ARBA00022741"/>
    </source>
</evidence>
<dbReference type="SMART" id="SM00257">
    <property type="entry name" value="LysM"/>
    <property type="match status" value="1"/>
</dbReference>
<dbReference type="GO" id="GO:0005524">
    <property type="term" value="F:ATP binding"/>
    <property type="evidence" value="ECO:0007669"/>
    <property type="project" value="UniProtKB-KW"/>
</dbReference>
<dbReference type="Gene3D" id="3.10.350.10">
    <property type="entry name" value="LysM domain"/>
    <property type="match status" value="1"/>
</dbReference>
<evidence type="ECO:0000256" key="1">
    <source>
        <dbReference type="ARBA" id="ARBA00004162"/>
    </source>
</evidence>
<dbReference type="PANTHER" id="PTHR45927">
    <property type="entry name" value="LYSM-DOMAIN RECEPTOR-LIKE KINASE-RELATED"/>
    <property type="match status" value="1"/>
</dbReference>
<keyword evidence="15" id="KW-1185">Reference proteome</keyword>
<dbReference type="GO" id="GO:0051707">
    <property type="term" value="P:response to other organism"/>
    <property type="evidence" value="ECO:0007669"/>
    <property type="project" value="UniProtKB-ARBA"/>
</dbReference>
<feature type="chain" id="PRO_5028334938" evidence="12">
    <location>
        <begin position="22"/>
        <end position="678"/>
    </location>
</feature>
<feature type="region of interest" description="Disordered" evidence="10">
    <location>
        <begin position="235"/>
        <end position="262"/>
    </location>
</feature>
<evidence type="ECO:0000256" key="7">
    <source>
        <dbReference type="ARBA" id="ARBA00022989"/>
    </source>
</evidence>
<evidence type="ECO:0000256" key="3">
    <source>
        <dbReference type="ARBA" id="ARBA00022692"/>
    </source>
</evidence>
<evidence type="ECO:0000256" key="10">
    <source>
        <dbReference type="SAM" id="MobiDB-lite"/>
    </source>
</evidence>
<dbReference type="Gene3D" id="1.10.510.10">
    <property type="entry name" value="Transferase(Phosphotransferase) domain 1"/>
    <property type="match status" value="1"/>
</dbReference>
<evidence type="ECO:0000256" key="4">
    <source>
        <dbReference type="ARBA" id="ARBA00022729"/>
    </source>
</evidence>
<gene>
    <name evidence="16" type="primary">LOC110769605</name>
</gene>